<protein>
    <submittedName>
        <fullName evidence="3">Uncharacterized protein</fullName>
    </submittedName>
</protein>
<name>A0ABD0KL88_9CAEN</name>
<feature type="region of interest" description="Disordered" evidence="1">
    <location>
        <begin position="316"/>
        <end position="391"/>
    </location>
</feature>
<dbReference type="Proteomes" id="UP001519460">
    <property type="component" value="Unassembled WGS sequence"/>
</dbReference>
<accession>A0ABD0KL88</accession>
<dbReference type="AlphaFoldDB" id="A0ABD0KL88"/>
<evidence type="ECO:0000256" key="2">
    <source>
        <dbReference type="SAM" id="Phobius"/>
    </source>
</evidence>
<organism evidence="3 4">
    <name type="scientific">Batillaria attramentaria</name>
    <dbReference type="NCBI Taxonomy" id="370345"/>
    <lineage>
        <taxon>Eukaryota</taxon>
        <taxon>Metazoa</taxon>
        <taxon>Spiralia</taxon>
        <taxon>Lophotrochozoa</taxon>
        <taxon>Mollusca</taxon>
        <taxon>Gastropoda</taxon>
        <taxon>Caenogastropoda</taxon>
        <taxon>Sorbeoconcha</taxon>
        <taxon>Cerithioidea</taxon>
        <taxon>Batillariidae</taxon>
        <taxon>Batillaria</taxon>
    </lineage>
</organism>
<feature type="compositionally biased region" description="Low complexity" evidence="1">
    <location>
        <begin position="356"/>
        <end position="367"/>
    </location>
</feature>
<keyword evidence="4" id="KW-1185">Reference proteome</keyword>
<keyword evidence="2" id="KW-0472">Membrane</keyword>
<feature type="compositionally biased region" description="Polar residues" evidence="1">
    <location>
        <begin position="333"/>
        <end position="355"/>
    </location>
</feature>
<feature type="transmembrane region" description="Helical" evidence="2">
    <location>
        <begin position="289"/>
        <end position="310"/>
    </location>
</feature>
<evidence type="ECO:0000313" key="4">
    <source>
        <dbReference type="Proteomes" id="UP001519460"/>
    </source>
</evidence>
<dbReference type="EMBL" id="JACVVK020000160">
    <property type="protein sequence ID" value="KAK7487761.1"/>
    <property type="molecule type" value="Genomic_DNA"/>
</dbReference>
<reference evidence="3 4" key="1">
    <citation type="journal article" date="2023" name="Sci. Data">
        <title>Genome assembly of the Korean intertidal mud-creeper Batillaria attramentaria.</title>
        <authorList>
            <person name="Patra A.K."/>
            <person name="Ho P.T."/>
            <person name="Jun S."/>
            <person name="Lee S.J."/>
            <person name="Kim Y."/>
            <person name="Won Y.J."/>
        </authorList>
    </citation>
    <scope>NUCLEOTIDE SEQUENCE [LARGE SCALE GENOMIC DNA]</scope>
    <source>
        <strain evidence="3">Wonlab-2016</strain>
    </source>
</reference>
<keyword evidence="2" id="KW-0812">Transmembrane</keyword>
<gene>
    <name evidence="3" type="ORF">BaRGS_00021028</name>
</gene>
<evidence type="ECO:0000256" key="1">
    <source>
        <dbReference type="SAM" id="MobiDB-lite"/>
    </source>
</evidence>
<keyword evidence="2" id="KW-1133">Transmembrane helix</keyword>
<evidence type="ECO:0000313" key="3">
    <source>
        <dbReference type="EMBL" id="KAK7487761.1"/>
    </source>
</evidence>
<feature type="region of interest" description="Disordered" evidence="1">
    <location>
        <begin position="221"/>
        <end position="266"/>
    </location>
</feature>
<proteinExistence type="predicted"/>
<sequence>MSCSSGEQAHILEAFFKNQADHNICDKNCEPAPGSSAQCRFILAKCRQRLRFEDLNKVYSKCDANPSYCDVGNMDKNELTLNSPFQLEYTCLSEKAAINPCNSSSRKTTNASLLLPLQKDACRALCEITPSNAPADITFTYNFLRNSNFGYAIIKYSIIHVNSSGKPPTWKTLDGSSYYQDGTIIRNVEKIVISFYVPQPKSVTRLWVYFSGAKVSVSCNPTEGTGTSTRNSRIPTQPETTASHVTTGLPPTSDSTGPSTVSVSTQRPYDNITQGAMSSNEDSRQETELIVGVVAVAVVVGVSAVVVVVLKRKRMSESPVPSVSFSRRGEQAPASNSKTNGDGTVPVNSPNTSSPAATDGDYGDYADCVPAPNTTGPRRDPSFQPEEEPIMTPTRQDDMGDEYGHLQHGRPVTAPSAGSEIYDHTTLGRADDVYNTLRREQKRQVVVDNVYSCTSP</sequence>
<comment type="caution">
    <text evidence="3">The sequence shown here is derived from an EMBL/GenBank/DDBJ whole genome shotgun (WGS) entry which is preliminary data.</text>
</comment>